<dbReference type="Proteomes" id="UP001165121">
    <property type="component" value="Unassembled WGS sequence"/>
</dbReference>
<keyword evidence="5" id="KW-0631">Potassium channel</keyword>
<reference evidence="15" key="1">
    <citation type="submission" date="2023-04" db="EMBL/GenBank/DDBJ databases">
        <title>Phytophthora fragariaefolia NBRC 109709.</title>
        <authorList>
            <person name="Ichikawa N."/>
            <person name="Sato H."/>
            <person name="Tonouchi N."/>
        </authorList>
    </citation>
    <scope>NUCLEOTIDE SEQUENCE</scope>
    <source>
        <strain evidence="15">NBRC 109709</strain>
    </source>
</reference>
<evidence type="ECO:0000256" key="8">
    <source>
        <dbReference type="ARBA" id="ARBA00022989"/>
    </source>
</evidence>
<feature type="region of interest" description="Disordered" evidence="12">
    <location>
        <begin position="41"/>
        <end position="73"/>
    </location>
</feature>
<evidence type="ECO:0000256" key="7">
    <source>
        <dbReference type="ARBA" id="ARBA00022958"/>
    </source>
</evidence>
<evidence type="ECO:0000256" key="4">
    <source>
        <dbReference type="ARBA" id="ARBA00022692"/>
    </source>
</evidence>
<dbReference type="GO" id="GO:0005886">
    <property type="term" value="C:plasma membrane"/>
    <property type="evidence" value="ECO:0007669"/>
    <property type="project" value="TreeGrafter"/>
</dbReference>
<dbReference type="Gene3D" id="2.60.120.10">
    <property type="entry name" value="Jelly Rolls"/>
    <property type="match status" value="2"/>
</dbReference>
<feature type="transmembrane region" description="Helical" evidence="13">
    <location>
        <begin position="221"/>
        <end position="243"/>
    </location>
</feature>
<keyword evidence="9" id="KW-0406">Ion transport</keyword>
<keyword evidence="2" id="KW-0813">Transport</keyword>
<dbReference type="PANTHER" id="PTHR10217:SF435">
    <property type="entry name" value="POTASSIUM VOLTAGE-GATED CHANNEL PROTEIN EAG"/>
    <property type="match status" value="1"/>
</dbReference>
<keyword evidence="4 13" id="KW-0812">Transmembrane</keyword>
<dbReference type="GO" id="GO:0005249">
    <property type="term" value="F:voltage-gated potassium channel activity"/>
    <property type="evidence" value="ECO:0007669"/>
    <property type="project" value="InterPro"/>
</dbReference>
<keyword evidence="3" id="KW-0633">Potassium transport</keyword>
<evidence type="ECO:0000256" key="9">
    <source>
        <dbReference type="ARBA" id="ARBA00023065"/>
    </source>
</evidence>
<dbReference type="GO" id="GO:0042391">
    <property type="term" value="P:regulation of membrane potential"/>
    <property type="evidence" value="ECO:0007669"/>
    <property type="project" value="TreeGrafter"/>
</dbReference>
<comment type="caution">
    <text evidence="15">The sequence shown here is derived from an EMBL/GenBank/DDBJ whole genome shotgun (WGS) entry which is preliminary data.</text>
</comment>
<dbReference type="InterPro" id="IPR018490">
    <property type="entry name" value="cNMP-bd_dom_sf"/>
</dbReference>
<evidence type="ECO:0000259" key="14">
    <source>
        <dbReference type="PROSITE" id="PS50042"/>
    </source>
</evidence>
<dbReference type="Pfam" id="PF00520">
    <property type="entry name" value="Ion_trans"/>
    <property type="match status" value="2"/>
</dbReference>
<dbReference type="PROSITE" id="PS00889">
    <property type="entry name" value="CNMP_BINDING_2"/>
    <property type="match status" value="1"/>
</dbReference>
<feature type="transmembrane region" description="Helical" evidence="13">
    <location>
        <begin position="1002"/>
        <end position="1024"/>
    </location>
</feature>
<organism evidence="15 16">
    <name type="scientific">Phytophthora fragariaefolia</name>
    <dbReference type="NCBI Taxonomy" id="1490495"/>
    <lineage>
        <taxon>Eukaryota</taxon>
        <taxon>Sar</taxon>
        <taxon>Stramenopiles</taxon>
        <taxon>Oomycota</taxon>
        <taxon>Peronosporomycetes</taxon>
        <taxon>Peronosporales</taxon>
        <taxon>Peronosporaceae</taxon>
        <taxon>Phytophthora</taxon>
    </lineage>
</organism>
<keyword evidence="8 13" id="KW-1133">Transmembrane helix</keyword>
<evidence type="ECO:0000256" key="3">
    <source>
        <dbReference type="ARBA" id="ARBA00022538"/>
    </source>
</evidence>
<evidence type="ECO:0000256" key="13">
    <source>
        <dbReference type="SAM" id="Phobius"/>
    </source>
</evidence>
<feature type="region of interest" description="Disordered" evidence="12">
    <location>
        <begin position="1"/>
        <end position="25"/>
    </location>
</feature>
<feature type="domain" description="Cyclic nucleotide-binding" evidence="14">
    <location>
        <begin position="1109"/>
        <end position="1229"/>
    </location>
</feature>
<dbReference type="Pfam" id="PF00027">
    <property type="entry name" value="cNMP_binding"/>
    <property type="match status" value="2"/>
</dbReference>
<comment type="subcellular location">
    <subcellularLocation>
        <location evidence="1">Membrane</location>
        <topology evidence="1">Multi-pass membrane protein</topology>
    </subcellularLocation>
</comment>
<dbReference type="InterPro" id="IPR005821">
    <property type="entry name" value="Ion_trans_dom"/>
</dbReference>
<dbReference type="PANTHER" id="PTHR10217">
    <property type="entry name" value="VOLTAGE AND LIGAND GATED POTASSIUM CHANNEL"/>
    <property type="match status" value="1"/>
</dbReference>
<protein>
    <submittedName>
        <fullName evidence="15">Unnamed protein product</fullName>
    </submittedName>
</protein>
<feature type="transmembrane region" description="Helical" evidence="13">
    <location>
        <begin position="977"/>
        <end position="995"/>
    </location>
</feature>
<keyword evidence="7" id="KW-0630">Potassium</keyword>
<dbReference type="InterPro" id="IPR014710">
    <property type="entry name" value="RmlC-like_jellyroll"/>
</dbReference>
<name>A0A9W6U4U0_9STRA</name>
<dbReference type="InterPro" id="IPR003938">
    <property type="entry name" value="K_chnl_volt-dep_EAG/ELK/ERG"/>
</dbReference>
<dbReference type="Gene3D" id="1.10.287.630">
    <property type="entry name" value="Helix hairpin bin"/>
    <property type="match status" value="2"/>
</dbReference>
<dbReference type="GO" id="GO:0034702">
    <property type="term" value="C:monoatomic ion channel complex"/>
    <property type="evidence" value="ECO:0007669"/>
    <property type="project" value="UniProtKB-KW"/>
</dbReference>
<keyword evidence="10 13" id="KW-0472">Membrane</keyword>
<keyword evidence="16" id="KW-1185">Reference proteome</keyword>
<feature type="transmembrane region" description="Helical" evidence="13">
    <location>
        <begin position="400"/>
        <end position="417"/>
    </location>
</feature>
<feature type="domain" description="Cyclic nucleotide-binding" evidence="14">
    <location>
        <begin position="532"/>
        <end position="654"/>
    </location>
</feature>
<feature type="transmembrane region" description="Helical" evidence="13">
    <location>
        <begin position="357"/>
        <end position="379"/>
    </location>
</feature>
<dbReference type="InterPro" id="IPR018488">
    <property type="entry name" value="cNMP-bd_CS"/>
</dbReference>
<evidence type="ECO:0000256" key="12">
    <source>
        <dbReference type="SAM" id="MobiDB-lite"/>
    </source>
</evidence>
<accession>A0A9W6U4U0</accession>
<evidence type="ECO:0000256" key="2">
    <source>
        <dbReference type="ARBA" id="ARBA00022448"/>
    </source>
</evidence>
<keyword evidence="11" id="KW-0407">Ion channel</keyword>
<dbReference type="FunFam" id="1.10.287.70:FF:000123">
    <property type="entry name" value="Potassium channel KAT3"/>
    <property type="match status" value="1"/>
</dbReference>
<dbReference type="SMART" id="SM00100">
    <property type="entry name" value="cNMP"/>
    <property type="match status" value="2"/>
</dbReference>
<dbReference type="Gene3D" id="1.10.287.70">
    <property type="match status" value="2"/>
</dbReference>
<dbReference type="SUPFAM" id="SSF51206">
    <property type="entry name" value="cAMP-binding domain-like"/>
    <property type="match status" value="2"/>
</dbReference>
<dbReference type="PRINTS" id="PR01463">
    <property type="entry name" value="EAGCHANLFMLY"/>
</dbReference>
<evidence type="ECO:0000256" key="6">
    <source>
        <dbReference type="ARBA" id="ARBA00022882"/>
    </source>
</evidence>
<dbReference type="EMBL" id="BSXT01000348">
    <property type="protein sequence ID" value="GMF25157.1"/>
    <property type="molecule type" value="Genomic_DNA"/>
</dbReference>
<sequence length="1370" mass="154118">MNQNGPQQIRFPEPNGPPSTLANDAKPSISHAYTARFFNKSGSRKASRVTPVSDSEKFQRGAHLKERRGSDSCTLGTPLAALDRTSMRRGSFTGTIPVYSHVPVRLGSVGRISSTSSMLNNRGSAGRLSQDGKPLPPLRKQRSALASQPGPPGPRLRFVIWLSRVYHNYKRPLSFLLDPPILDPRSNEKLAWDSLIMLIVLYSAVMVPFQMGFPEVQLGTALRALAIISDVVFFLDVVQNFLVGFYPDDDENMVRDRRLIAKRYLASWFFPDVMAFIPLDYFLAQPNVDTASASSVGTGSEGGNSISNAQLLSLRLARLTRLLRITKLTRLIKLRHFAAKVEDAFDLDAVLARLTRLIGQVLLVTHIFSCFWHLIGYTTEDEGQTWMEDAKVRNGSVIERYIYSFYWVVATVCGVGYGDIHATNKTERLFSMAVSIVGASGFGLIIGSLTKILENWHRETTTRARKLSMVQTFMHKKRLPRALKVRLMRYFRHYIAKTSAFDERELLCEFSLSLRGEILHETYKNTFFQIPAFKRLSTQFVLDMAMFIKPLIVVKGDVLAREGCVGTEMFILNTGIIEVRRTPPENPDWIVVLEILTERGVFGEASLLQYAPHTNSYTAKATSDLFTLPKEDFDHLIEEFPDAEHAMIDYHVERSAMYDLVFEQTLARYRVFIVSQNNDPVSGVAGLENLYPTLTVLLDGVLRSYRSLPLPILQSLELQLSMGISVFNSATEKMNMIWLLSQDAKSPNAMSNWQLIKWKLLTPINPFHWYKLTWDIFTSILLAYCALAIPYEASFLGDDGTTLSPGMDVVVEVSFTLDIIINLRTAVIVDLPGEGHTAIIERRTKWREYVRGWFWMDLLSALPISVIAAVSDRSIEQSLGSQPWVLSLAHSLRLLKLARVFKFIHTLQREESSTALGAALSTHHNIARVMRLVARVSFIAHILACGYFFVARVAREAREGRSVRSYFPDDHNSNGEMYVYFLYWAVMTMTTVGYGDSPPLNIIEVAYVSVGVLVGASTFTYVVGTLSSVVEELNEASDTFRTRIDHLKAYLRERGISGPLAERLRRYYEYYLLQRDDENEETILSALSDDLRSQLVLHLNRDVVSKIGFFATQDDACVSYLMGILDPEFCTPGEYVFKEGQVGRHMYFLVKGAAEVVFKAGTSDEQVVATLLEGSYFGEIAMLTRSKRAASIRAKTYMSLFVLSLHGLDRISLHYPEMAHSIIQEFRNKITHIKRTSVKQLGSLVQEDVKQARERSGLLAAPAFSTSGKVSGAPGNDTELRSTLGEFEAILGRIVEIYGGGDRGKRKALTCVMQHLHKYEFSIDDFLQAAEELNYSPTQPPVPKINGYSASASAMLNSLQLRMRRRSSFS</sequence>
<dbReference type="PROSITE" id="PS50042">
    <property type="entry name" value="CNMP_BINDING_3"/>
    <property type="match status" value="2"/>
</dbReference>
<dbReference type="OrthoDB" id="421226at2759"/>
<keyword evidence="6" id="KW-0851">Voltage-gated channel</keyword>
<feature type="transmembrane region" description="Helical" evidence="13">
    <location>
        <begin position="932"/>
        <end position="950"/>
    </location>
</feature>
<feature type="compositionally biased region" description="Basic and acidic residues" evidence="12">
    <location>
        <begin position="54"/>
        <end position="70"/>
    </location>
</feature>
<feature type="transmembrane region" description="Helical" evidence="13">
    <location>
        <begin position="190"/>
        <end position="209"/>
    </location>
</feature>
<dbReference type="SUPFAM" id="SSF81324">
    <property type="entry name" value="Voltage-gated potassium channels"/>
    <property type="match status" value="2"/>
</dbReference>
<evidence type="ECO:0000256" key="5">
    <source>
        <dbReference type="ARBA" id="ARBA00022826"/>
    </source>
</evidence>
<evidence type="ECO:0000313" key="16">
    <source>
        <dbReference type="Proteomes" id="UP001165121"/>
    </source>
</evidence>
<feature type="transmembrane region" description="Helical" evidence="13">
    <location>
        <begin position="264"/>
        <end position="284"/>
    </location>
</feature>
<gene>
    <name evidence="15" type="ORF">Pfra01_000443500</name>
</gene>
<proteinExistence type="predicted"/>
<dbReference type="CDD" id="cd00038">
    <property type="entry name" value="CAP_ED"/>
    <property type="match status" value="2"/>
</dbReference>
<evidence type="ECO:0000256" key="11">
    <source>
        <dbReference type="ARBA" id="ARBA00023303"/>
    </source>
</evidence>
<evidence type="ECO:0000256" key="10">
    <source>
        <dbReference type="ARBA" id="ARBA00023136"/>
    </source>
</evidence>
<evidence type="ECO:0000256" key="1">
    <source>
        <dbReference type="ARBA" id="ARBA00004141"/>
    </source>
</evidence>
<feature type="transmembrane region" description="Helical" evidence="13">
    <location>
        <begin position="429"/>
        <end position="449"/>
    </location>
</feature>
<feature type="region of interest" description="Disordered" evidence="12">
    <location>
        <begin position="115"/>
        <end position="151"/>
    </location>
</feature>
<dbReference type="InterPro" id="IPR000595">
    <property type="entry name" value="cNMP-bd_dom"/>
</dbReference>
<evidence type="ECO:0000313" key="15">
    <source>
        <dbReference type="EMBL" id="GMF25157.1"/>
    </source>
</evidence>
<dbReference type="InterPro" id="IPR050818">
    <property type="entry name" value="KCNH_animal-type"/>
</dbReference>